<dbReference type="SUPFAM" id="SSF88713">
    <property type="entry name" value="Glycoside hydrolase/deacetylase"/>
    <property type="match status" value="1"/>
</dbReference>
<keyword evidence="7" id="KW-1185">Reference proteome</keyword>
<evidence type="ECO:0000313" key="7">
    <source>
        <dbReference type="Proteomes" id="UP000005824"/>
    </source>
</evidence>
<evidence type="ECO:0000256" key="4">
    <source>
        <dbReference type="ARBA" id="ARBA00022842"/>
    </source>
</evidence>
<evidence type="ECO:0000256" key="5">
    <source>
        <dbReference type="ARBA" id="ARBA00023277"/>
    </source>
</evidence>
<accession>B4DB15</accession>
<dbReference type="InterPro" id="IPR017836">
    <property type="entry name" value="Hopanoid_biosynth-assoc_HpnK"/>
</dbReference>
<dbReference type="InParanoid" id="B4DB15"/>
<dbReference type="GO" id="GO:0046872">
    <property type="term" value="F:metal ion binding"/>
    <property type="evidence" value="ECO:0007669"/>
    <property type="project" value="UniProtKB-KW"/>
</dbReference>
<comment type="cofactor">
    <cofactor evidence="1">
        <name>Mg(2+)</name>
        <dbReference type="ChEBI" id="CHEBI:18420"/>
    </cofactor>
</comment>
<keyword evidence="3" id="KW-0378">Hydrolase</keyword>
<dbReference type="Pfam" id="PF04794">
    <property type="entry name" value="YdjC"/>
    <property type="match status" value="1"/>
</dbReference>
<dbReference type="AlphaFoldDB" id="B4DB15"/>
<dbReference type="RefSeq" id="WP_006983425.1">
    <property type="nucleotide sequence ID" value="NZ_ABVL01000034.1"/>
</dbReference>
<dbReference type="Gene3D" id="3.20.20.370">
    <property type="entry name" value="Glycoside hydrolase/deacetylase"/>
    <property type="match status" value="1"/>
</dbReference>
<dbReference type="STRING" id="497964.CfE428DRAFT_6106"/>
<evidence type="ECO:0000256" key="1">
    <source>
        <dbReference type="ARBA" id="ARBA00001946"/>
    </source>
</evidence>
<sequence>MQIVIATPELARATHKLKQLIVTGDDFGRSHEVNEAIERCHEAGFLTQAGLMVHESHAEEAVRIAQRHPALCVGLHLTLCDGRASAISAITDAAGRFVTSPARAGLRYAFRSSLAESLQCEIRAQFERFRAFGLAPTYWDGHTHLHLHPTVLRLTLPIALEYGFRATRLVREYPPSSSLLPAIFRQLSRAAQPGLQRHGIAFNDRIFGLRDTGKMTTQILTSSLECLPDGLTEIYFHPGAEPEEIDGGKLRSLATDYGITLRTSLPPPSAH</sequence>
<dbReference type="eggNOG" id="COG3394">
    <property type="taxonomic scope" value="Bacteria"/>
</dbReference>
<organism evidence="6 7">
    <name type="scientific">Chthoniobacter flavus Ellin428</name>
    <dbReference type="NCBI Taxonomy" id="497964"/>
    <lineage>
        <taxon>Bacteria</taxon>
        <taxon>Pseudomonadati</taxon>
        <taxon>Verrucomicrobiota</taxon>
        <taxon>Spartobacteria</taxon>
        <taxon>Chthoniobacterales</taxon>
        <taxon>Chthoniobacteraceae</taxon>
        <taxon>Chthoniobacter</taxon>
    </lineage>
</organism>
<dbReference type="GO" id="GO:0005975">
    <property type="term" value="P:carbohydrate metabolic process"/>
    <property type="evidence" value="ECO:0007669"/>
    <property type="project" value="InterPro"/>
</dbReference>
<dbReference type="Proteomes" id="UP000005824">
    <property type="component" value="Unassembled WGS sequence"/>
</dbReference>
<dbReference type="EMBL" id="ABVL01000034">
    <property type="protein sequence ID" value="EDY16389.1"/>
    <property type="molecule type" value="Genomic_DNA"/>
</dbReference>
<reference evidence="6 7" key="1">
    <citation type="journal article" date="2011" name="J. Bacteriol.">
        <title>Genome sequence of Chthoniobacter flavus Ellin428, an aerobic heterotrophic soil bacterium.</title>
        <authorList>
            <person name="Kant R."/>
            <person name="van Passel M.W."/>
            <person name="Palva A."/>
            <person name="Lucas S."/>
            <person name="Lapidus A."/>
            <person name="Glavina Del Rio T."/>
            <person name="Dalin E."/>
            <person name="Tice H."/>
            <person name="Bruce D."/>
            <person name="Goodwin L."/>
            <person name="Pitluck S."/>
            <person name="Larimer F.W."/>
            <person name="Land M.L."/>
            <person name="Hauser L."/>
            <person name="Sangwan P."/>
            <person name="de Vos W.M."/>
            <person name="Janssen P.H."/>
            <person name="Smidt H."/>
        </authorList>
    </citation>
    <scope>NUCLEOTIDE SEQUENCE [LARGE SCALE GENOMIC DNA]</scope>
    <source>
        <strain evidence="6 7">Ellin428</strain>
    </source>
</reference>
<protein>
    <submittedName>
        <fullName evidence="6">YdjC-like protein</fullName>
    </submittedName>
</protein>
<dbReference type="GO" id="GO:0016787">
    <property type="term" value="F:hydrolase activity"/>
    <property type="evidence" value="ECO:0007669"/>
    <property type="project" value="UniProtKB-KW"/>
</dbReference>
<keyword evidence="4" id="KW-0460">Magnesium</keyword>
<evidence type="ECO:0000313" key="6">
    <source>
        <dbReference type="EMBL" id="EDY16389.1"/>
    </source>
</evidence>
<comment type="caution">
    <text evidence="6">The sequence shown here is derived from an EMBL/GenBank/DDBJ whole genome shotgun (WGS) entry which is preliminary data.</text>
</comment>
<evidence type="ECO:0000256" key="2">
    <source>
        <dbReference type="ARBA" id="ARBA00022723"/>
    </source>
</evidence>
<dbReference type="InterPro" id="IPR011330">
    <property type="entry name" value="Glyco_hydro/deAcase_b/a-brl"/>
</dbReference>
<dbReference type="PANTHER" id="PTHR31609">
    <property type="entry name" value="YDJC DEACETYLASE FAMILY MEMBER"/>
    <property type="match status" value="1"/>
</dbReference>
<name>B4DB15_9BACT</name>
<dbReference type="GO" id="GO:0019213">
    <property type="term" value="F:deacetylase activity"/>
    <property type="evidence" value="ECO:0007669"/>
    <property type="project" value="TreeGrafter"/>
</dbReference>
<dbReference type="NCBIfam" id="TIGR03473">
    <property type="entry name" value="HpnK"/>
    <property type="match status" value="1"/>
</dbReference>
<proteinExistence type="predicted"/>
<gene>
    <name evidence="6" type="ORF">CfE428DRAFT_6106</name>
</gene>
<dbReference type="InterPro" id="IPR006879">
    <property type="entry name" value="YdjC-like"/>
</dbReference>
<evidence type="ECO:0000256" key="3">
    <source>
        <dbReference type="ARBA" id="ARBA00022801"/>
    </source>
</evidence>
<keyword evidence="5" id="KW-0119">Carbohydrate metabolism</keyword>
<keyword evidence="2" id="KW-0479">Metal-binding</keyword>
<dbReference type="PANTHER" id="PTHR31609:SF1">
    <property type="entry name" value="CARBOHYDRATE DEACETYLASE"/>
    <property type="match status" value="1"/>
</dbReference>